<dbReference type="Pfam" id="PF00106">
    <property type="entry name" value="adh_short"/>
    <property type="match status" value="1"/>
</dbReference>
<dbReference type="GO" id="GO:0016651">
    <property type="term" value="F:oxidoreductase activity, acting on NAD(P)H"/>
    <property type="evidence" value="ECO:0007669"/>
    <property type="project" value="InterPro"/>
</dbReference>
<evidence type="ECO:0000259" key="1">
    <source>
        <dbReference type="SMART" id="SM00829"/>
    </source>
</evidence>
<dbReference type="SUPFAM" id="SSF51735">
    <property type="entry name" value="NAD(P)-binding Rossmann-fold domains"/>
    <property type="match status" value="2"/>
</dbReference>
<dbReference type="Proteomes" id="UP000298061">
    <property type="component" value="Unassembled WGS sequence"/>
</dbReference>
<dbReference type="PANTHER" id="PTHR45348:SF2">
    <property type="entry name" value="ZINC-TYPE ALCOHOL DEHYDROGENASE-LIKE PROTEIN C2E1P3.01"/>
    <property type="match status" value="1"/>
</dbReference>
<keyword evidence="3" id="KW-1185">Reference proteome</keyword>
<dbReference type="SUPFAM" id="SSF50129">
    <property type="entry name" value="GroES-like"/>
    <property type="match status" value="1"/>
</dbReference>
<dbReference type="InterPro" id="IPR011032">
    <property type="entry name" value="GroES-like_sf"/>
</dbReference>
<dbReference type="InterPro" id="IPR036291">
    <property type="entry name" value="NAD(P)-bd_dom_sf"/>
</dbReference>
<accession>A0A4Y9ZMX3</accession>
<dbReference type="AlphaFoldDB" id="A0A4Y9ZMX3"/>
<dbReference type="InterPro" id="IPR013154">
    <property type="entry name" value="ADH-like_N"/>
</dbReference>
<evidence type="ECO:0000313" key="2">
    <source>
        <dbReference type="EMBL" id="TFY75191.1"/>
    </source>
</evidence>
<dbReference type="InterPro" id="IPR002347">
    <property type="entry name" value="SDR_fam"/>
</dbReference>
<dbReference type="Gene3D" id="3.90.180.10">
    <property type="entry name" value="Medium-chain alcohol dehydrogenases, catalytic domain"/>
    <property type="match status" value="1"/>
</dbReference>
<dbReference type="Pfam" id="PF08240">
    <property type="entry name" value="ADH_N"/>
    <property type="match status" value="1"/>
</dbReference>
<dbReference type="STRING" id="135208.A0A4Y9ZMX3"/>
<feature type="domain" description="Enoyl reductase (ER)" evidence="1">
    <location>
        <begin position="219"/>
        <end position="519"/>
    </location>
</feature>
<dbReference type="EMBL" id="SFCI01001683">
    <property type="protein sequence ID" value="TFY75191.1"/>
    <property type="molecule type" value="Genomic_DNA"/>
</dbReference>
<protein>
    <recommendedName>
        <fullName evidence="1">Enoyl reductase (ER) domain-containing protein</fullName>
    </recommendedName>
</protein>
<gene>
    <name evidence="2" type="ORF">EWM64_g8822</name>
</gene>
<dbReference type="CDD" id="cd05233">
    <property type="entry name" value="SDR_c"/>
    <property type="match status" value="1"/>
</dbReference>
<dbReference type="Pfam" id="PF00107">
    <property type="entry name" value="ADH_zinc_N"/>
    <property type="match status" value="1"/>
</dbReference>
<dbReference type="OrthoDB" id="9992527at2759"/>
<sequence>MDQIARESIPVAERHDIYPEIDPAEHFSQKTYQGKVAFITGASRGIGEEIALMYAKAGASLVLTARKQDTLDAVKQRILGLVPTAEVLALQTDVVVFEQVEAAVKAANARFGRLDFVIANAGKAPWFIKPLGEQDPHEWWDVMEVNLRGTYNTARASLNHLAKRHGYFVAMTGGASIIRLPHLELVQHLQVRYEPTRGIYYLDMSVEISFTQRAVIVQADKTVAVQSVPVTMPGPGEVLVKNAVVAQNPSDWKTIEWGLVRPGDGVGSDFVGRIVALGEGVDDVKIGDRVSGWLLPESTAKASTAYREYSVIRSKPLIHIPDNVPDDEAATFFCATATAASAVVGFYAIQLAKITGWKVITSASPRNHDLVKSPRADVAVDYRAPDVIEQIMAAAGQGEVDYIFDAVSGDGSYQLASKTLRKDGPRKVSLVLPLLNTEDLDSTVEYRLVMPIPMLDRDFRHGDTYFPRNDADVRFGVDFCNRVEEWMRDGRLKAIPVTVMPGGLNGVQAGFEYMKAGKVPSSSTGLLKLFETVADSVISDNGLPFWI</sequence>
<dbReference type="InterPro" id="IPR047122">
    <property type="entry name" value="Trans-enoyl_RdTase-like"/>
</dbReference>
<dbReference type="PRINTS" id="PR00081">
    <property type="entry name" value="GDHRDH"/>
</dbReference>
<organism evidence="2 3">
    <name type="scientific">Hericium alpestre</name>
    <dbReference type="NCBI Taxonomy" id="135208"/>
    <lineage>
        <taxon>Eukaryota</taxon>
        <taxon>Fungi</taxon>
        <taxon>Dikarya</taxon>
        <taxon>Basidiomycota</taxon>
        <taxon>Agaricomycotina</taxon>
        <taxon>Agaricomycetes</taxon>
        <taxon>Russulales</taxon>
        <taxon>Hericiaceae</taxon>
        <taxon>Hericium</taxon>
    </lineage>
</organism>
<reference evidence="2 3" key="1">
    <citation type="submission" date="2019-02" db="EMBL/GenBank/DDBJ databases">
        <title>Genome sequencing of the rare red list fungi Hericium alpestre (H. flagellum).</title>
        <authorList>
            <person name="Buettner E."/>
            <person name="Kellner H."/>
        </authorList>
    </citation>
    <scope>NUCLEOTIDE SEQUENCE [LARGE SCALE GENOMIC DNA]</scope>
    <source>
        <strain evidence="2 3">DSM 108284</strain>
    </source>
</reference>
<dbReference type="SMART" id="SM00829">
    <property type="entry name" value="PKS_ER"/>
    <property type="match status" value="1"/>
</dbReference>
<name>A0A4Y9ZMX3_9AGAM</name>
<dbReference type="InterPro" id="IPR020843">
    <property type="entry name" value="ER"/>
</dbReference>
<dbReference type="InterPro" id="IPR013149">
    <property type="entry name" value="ADH-like_C"/>
</dbReference>
<dbReference type="PANTHER" id="PTHR45348">
    <property type="entry name" value="HYPOTHETICAL OXIDOREDUCTASE (EUROFUNG)"/>
    <property type="match status" value="1"/>
</dbReference>
<dbReference type="CDD" id="cd08249">
    <property type="entry name" value="enoyl_reductase_like"/>
    <property type="match status" value="1"/>
</dbReference>
<proteinExistence type="predicted"/>
<evidence type="ECO:0000313" key="3">
    <source>
        <dbReference type="Proteomes" id="UP000298061"/>
    </source>
</evidence>
<comment type="caution">
    <text evidence="2">The sequence shown here is derived from an EMBL/GenBank/DDBJ whole genome shotgun (WGS) entry which is preliminary data.</text>
</comment>
<dbReference type="Gene3D" id="3.40.50.720">
    <property type="entry name" value="NAD(P)-binding Rossmann-like Domain"/>
    <property type="match status" value="2"/>
</dbReference>